<protein>
    <recommendedName>
        <fullName evidence="14">Structural maintenance of chromosomes protein</fullName>
    </recommendedName>
</protein>
<gene>
    <name evidence="18" type="primary">SMC2</name>
    <name evidence="18" type="ORF">AV530_006957</name>
</gene>
<evidence type="ECO:0000256" key="11">
    <source>
        <dbReference type="ARBA" id="ARBA00023242"/>
    </source>
</evidence>
<dbReference type="SMART" id="SM00968">
    <property type="entry name" value="SMC_hinge"/>
    <property type="match status" value="1"/>
</dbReference>
<dbReference type="Gene3D" id="3.30.70.1620">
    <property type="match status" value="1"/>
</dbReference>
<evidence type="ECO:0000256" key="13">
    <source>
        <dbReference type="ARBA" id="ARBA00058936"/>
    </source>
</evidence>
<dbReference type="FunFam" id="3.40.50.300:FF:000278">
    <property type="entry name" value="Structural maintenance of chromosomes 2"/>
    <property type="match status" value="1"/>
</dbReference>
<dbReference type="GO" id="GO:0030261">
    <property type="term" value="P:chromosome condensation"/>
    <property type="evidence" value="ECO:0007669"/>
    <property type="project" value="UniProtKB-KW"/>
</dbReference>
<keyword evidence="11 14" id="KW-0539">Nucleus</keyword>
<dbReference type="GO" id="GO:0005524">
    <property type="term" value="F:ATP binding"/>
    <property type="evidence" value="ECO:0007669"/>
    <property type="project" value="UniProtKB-KW"/>
</dbReference>
<evidence type="ECO:0000256" key="16">
    <source>
        <dbReference type="SAM" id="MobiDB-lite"/>
    </source>
</evidence>
<evidence type="ECO:0000256" key="12">
    <source>
        <dbReference type="ARBA" id="ARBA00023306"/>
    </source>
</evidence>
<keyword evidence="6" id="KW-0547">Nucleotide-binding</keyword>
<dbReference type="GO" id="GO:0098813">
    <property type="term" value="P:nuclear chromosome segregation"/>
    <property type="evidence" value="ECO:0007669"/>
    <property type="project" value="UniProtKB-ARBA"/>
</dbReference>
<feature type="domain" description="SMC hinge" evidence="17">
    <location>
        <begin position="627"/>
        <end position="747"/>
    </location>
</feature>
<dbReference type="InterPro" id="IPR003395">
    <property type="entry name" value="RecF/RecN/SMC_N"/>
</dbReference>
<evidence type="ECO:0000313" key="19">
    <source>
        <dbReference type="Proteomes" id="UP000190648"/>
    </source>
</evidence>
<dbReference type="FunFam" id="3.40.50.300:FF:000385">
    <property type="entry name" value="Structural maintenance of chromosomes 2"/>
    <property type="match status" value="1"/>
</dbReference>
<dbReference type="GO" id="GO:0000796">
    <property type="term" value="C:condensin complex"/>
    <property type="evidence" value="ECO:0007669"/>
    <property type="project" value="UniProtKB-ARBA"/>
</dbReference>
<comment type="subcellular location">
    <subcellularLocation>
        <location evidence="2">Chromosome</location>
    </subcellularLocation>
    <subcellularLocation>
        <location evidence="1 14">Nucleus</location>
    </subcellularLocation>
</comment>
<evidence type="ECO:0000256" key="4">
    <source>
        <dbReference type="ARBA" id="ARBA00022454"/>
    </source>
</evidence>
<dbReference type="CDD" id="cd03273">
    <property type="entry name" value="ABC_SMC2_euk"/>
    <property type="match status" value="1"/>
</dbReference>
<keyword evidence="12" id="KW-0131">Cell cycle</keyword>
<comment type="function">
    <text evidence="13">Central component of the condensin complex, a complex required for conversion of interphase chromatin into mitotic-like condense chromosomes. The condensin complex probably introduces positive supercoils into relaxed DNA in the presence of type I topoisomerases and converts nicked DNA into positive knotted forms in the presence of type II topoisomerases.</text>
</comment>
<dbReference type="Gene3D" id="3.40.50.300">
    <property type="entry name" value="P-loop containing nucleotide triphosphate hydrolases"/>
    <property type="match status" value="2"/>
</dbReference>
<dbReference type="STRING" id="372326.A0A1V4KY31"/>
<feature type="coiled-coil region" evidence="15">
    <location>
        <begin position="523"/>
        <end position="609"/>
    </location>
</feature>
<dbReference type="InterPro" id="IPR036277">
    <property type="entry name" value="SMC_hinge_sf"/>
</dbReference>
<evidence type="ECO:0000313" key="18">
    <source>
        <dbReference type="EMBL" id="OPJ89201.1"/>
    </source>
</evidence>
<keyword evidence="10" id="KW-0226">DNA condensation</keyword>
<feature type="compositionally biased region" description="Basic and acidic residues" evidence="16">
    <location>
        <begin position="888"/>
        <end position="899"/>
    </location>
</feature>
<dbReference type="PIRSF" id="PIRSF005719">
    <property type="entry name" value="SMC"/>
    <property type="match status" value="1"/>
</dbReference>
<dbReference type="GO" id="GO:0031981">
    <property type="term" value="C:nuclear lumen"/>
    <property type="evidence" value="ECO:0007669"/>
    <property type="project" value="UniProtKB-ARBA"/>
</dbReference>
<keyword evidence="8" id="KW-0067">ATP-binding</keyword>
<feature type="coiled-coil region" evidence="15">
    <location>
        <begin position="1091"/>
        <end position="1118"/>
    </location>
</feature>
<dbReference type="InterPro" id="IPR027120">
    <property type="entry name" value="Smc2_ABC"/>
</dbReference>
<dbReference type="InterPro" id="IPR010935">
    <property type="entry name" value="SMC_hinge"/>
</dbReference>
<dbReference type="InterPro" id="IPR024704">
    <property type="entry name" value="SMC"/>
</dbReference>
<reference evidence="18 19" key="1">
    <citation type="submission" date="2016-02" db="EMBL/GenBank/DDBJ databases">
        <title>Band-tailed pigeon sequencing and assembly.</title>
        <authorList>
            <person name="Soares A.E."/>
            <person name="Novak B.J."/>
            <person name="Rice E.S."/>
            <person name="O'Connell B."/>
            <person name="Chang D."/>
            <person name="Weber S."/>
            <person name="Shapiro B."/>
        </authorList>
    </citation>
    <scope>NUCLEOTIDE SEQUENCE [LARGE SCALE GENOMIC DNA]</scope>
    <source>
        <strain evidence="18">BTP2013</strain>
        <tissue evidence="18">Blood</tissue>
    </source>
</reference>
<evidence type="ECO:0000256" key="14">
    <source>
        <dbReference type="PIRNR" id="PIRNR005719"/>
    </source>
</evidence>
<dbReference type="GO" id="GO:0051301">
    <property type="term" value="P:cell division"/>
    <property type="evidence" value="ECO:0007669"/>
    <property type="project" value="UniProtKB-KW"/>
</dbReference>
<keyword evidence="7" id="KW-0498">Mitosis</keyword>
<feature type="region of interest" description="Disordered" evidence="16">
    <location>
        <begin position="888"/>
        <end position="920"/>
    </location>
</feature>
<feature type="coiled-coil region" evidence="15">
    <location>
        <begin position="360"/>
        <end position="486"/>
    </location>
</feature>
<evidence type="ECO:0000256" key="7">
    <source>
        <dbReference type="ARBA" id="ARBA00022776"/>
    </source>
</evidence>
<proteinExistence type="inferred from homology"/>
<name>A0A1V4KY31_PATFA</name>
<evidence type="ECO:0000256" key="3">
    <source>
        <dbReference type="ARBA" id="ARBA00005231"/>
    </source>
</evidence>
<comment type="similarity">
    <text evidence="3">Belongs to the SMC family. SMC2 subfamily.</text>
</comment>
<evidence type="ECO:0000256" key="6">
    <source>
        <dbReference type="ARBA" id="ARBA00022741"/>
    </source>
</evidence>
<evidence type="ECO:0000256" key="15">
    <source>
        <dbReference type="SAM" id="Coils"/>
    </source>
</evidence>
<dbReference type="Pfam" id="PF02463">
    <property type="entry name" value="SMC_N"/>
    <property type="match status" value="1"/>
</dbReference>
<dbReference type="EMBL" id="LSYS01001315">
    <property type="protein sequence ID" value="OPJ89201.1"/>
    <property type="molecule type" value="Genomic_DNA"/>
</dbReference>
<evidence type="ECO:0000256" key="5">
    <source>
        <dbReference type="ARBA" id="ARBA00022618"/>
    </source>
</evidence>
<evidence type="ECO:0000256" key="2">
    <source>
        <dbReference type="ARBA" id="ARBA00004286"/>
    </source>
</evidence>
<dbReference type="GO" id="GO:0000280">
    <property type="term" value="P:nuclear division"/>
    <property type="evidence" value="ECO:0007669"/>
    <property type="project" value="UniProtKB-ARBA"/>
</dbReference>
<dbReference type="PANTHER" id="PTHR43977">
    <property type="entry name" value="STRUCTURAL MAINTENANCE OF CHROMOSOMES PROTEIN 3"/>
    <property type="match status" value="1"/>
</dbReference>
<keyword evidence="9 15" id="KW-0175">Coiled coil</keyword>
<keyword evidence="4" id="KW-0158">Chromosome</keyword>
<organism evidence="18 19">
    <name type="scientific">Patagioenas fasciata monilis</name>
    <dbReference type="NCBI Taxonomy" id="372326"/>
    <lineage>
        <taxon>Eukaryota</taxon>
        <taxon>Metazoa</taxon>
        <taxon>Chordata</taxon>
        <taxon>Craniata</taxon>
        <taxon>Vertebrata</taxon>
        <taxon>Euteleostomi</taxon>
        <taxon>Archelosauria</taxon>
        <taxon>Archosauria</taxon>
        <taxon>Dinosauria</taxon>
        <taxon>Saurischia</taxon>
        <taxon>Theropoda</taxon>
        <taxon>Coelurosauria</taxon>
        <taxon>Aves</taxon>
        <taxon>Neognathae</taxon>
        <taxon>Neoaves</taxon>
        <taxon>Columbimorphae</taxon>
        <taxon>Columbiformes</taxon>
        <taxon>Columbidae</taxon>
        <taxon>Patagioenas</taxon>
    </lineage>
</organism>
<evidence type="ECO:0000256" key="8">
    <source>
        <dbReference type="ARBA" id="ARBA00022840"/>
    </source>
</evidence>
<comment type="caution">
    <text evidence="18">The sequence shown here is derived from an EMBL/GenBank/DDBJ whole genome shotgun (WGS) entry which is preliminary data.</text>
</comment>
<accession>A0A1V4KY31</accession>
<sequence length="1318" mass="148881">MEEGADLAPHFSLQEGRCWAARGRQCRSSCHQAPPLTAGGSRRHNLSIASGSRTAHSAVGAASEGSLDGDCEEPRYRRREVCRIIIQITSFVFLDDYFARHPRNTEKMYIKSIVIEGFKSYAQRTEIKDFDRLFNAITGLNGSGKSNILDSICFVLGISNLSQVRASNLQDLIYKNGQAGITKATVSITFDNTDKKVSPLGFENNDEITITRQIIMGGKNKYLVNGVNASSTRVQDIFCSIGLNVNNPHFLIMQGQITKVLNMKPPEILAMVEEAAGTRMYECKKLAVQKTIEKKETKLGSITMIINEEITPTLQKLKEDRVSYLEYQKIARAIDQLSHFCIAYQFVMAEKAKTSCTELLRKMQTDVEKSQEMMAESEKKMEQLNEEVEEMEKEKAKVVGGKFCSLEDALSEMKRLDTKAQSALDLKKKNLKTEQNKYEELVKNMQEDSKALTSKEKEIQKIQKELNALQEESEKDADALAAAQQHFNAVSAGLSSNADGEDATLAEQMMTCKNEISKAVTEAKQAQMKLNYVQKELKTKQAEVKKMDGGYKKDKEALEAVRKTKEKLESQMKMLNYEEEKEAALLAKKKALTSDISRLRELYEGLMAKFPHLRFEYKDPEKNWNPNHVKGAVVSLISVKDLSKAKALEAVAGGKLYNIIVDTEGTGKKLLEKGELQRRYTIIPLNKISARCVGQKTVKLAQTLADPESLHLALSLVEYEPELQKAMKYVFGTTLICDNMDIAKKVTFDKRIMTKSVTLDGDVFDPQGTLHGGASSQAASVLSKFQEIKCVELELRTKESELEAVENELASLKNVAEKYQKLKQQWEMKSEEAELLQTKLHQSAYHKQEEELLALKKTIADCEETLKRTEENKKNAEDKYKVLETKMKNAEGEREKELKNAQQNLDGAQKKADASSKKMKGKQQEVEAVVLELEELKQEQASYEQQIEAAEKVIKSYKEQVNALAAEVSKTKESVKKAEDELNKQKEIIMLQDKAIKAKTAEITKYREENNALQLKIETLEHNIRKHQQDAADASAKVTRMLKEHEWIASEKSLFGQPNTAFDFESNDPKEACEQLQKLQEKKEKLGKNVNLRAMNALSETEQRYNDLMKKKRIVENDKSKIIAAIEELDHKKIETLNMAWEKVDKDFGLIFSTLLPGARARLEPCKTGHVLTGLEFRIALGNTWKENLTELSGGQRSLVALSLILALLLFKPAPIYILDEVDAALDLSHTQNIGHMIHTYFRHSQFLVVSLKDGMFNNANVLYKTRFLDGVSTVARYEQRRNVSAHREVPKPCKNNEERSETVANFLINSPYAVVIS</sequence>
<evidence type="ECO:0000259" key="17">
    <source>
        <dbReference type="SMART" id="SM00968"/>
    </source>
</evidence>
<evidence type="ECO:0000256" key="1">
    <source>
        <dbReference type="ARBA" id="ARBA00004123"/>
    </source>
</evidence>
<evidence type="ECO:0000256" key="9">
    <source>
        <dbReference type="ARBA" id="ARBA00023054"/>
    </source>
</evidence>
<dbReference type="GO" id="GO:0000793">
    <property type="term" value="C:condensed chromosome"/>
    <property type="evidence" value="ECO:0007669"/>
    <property type="project" value="UniProtKB-ARBA"/>
</dbReference>
<dbReference type="InterPro" id="IPR027417">
    <property type="entry name" value="P-loop_NTPase"/>
</dbReference>
<keyword evidence="5" id="KW-0132">Cell division</keyword>
<dbReference type="Pfam" id="PF06470">
    <property type="entry name" value="SMC_hinge"/>
    <property type="match status" value="1"/>
</dbReference>
<dbReference type="OrthoDB" id="10255539at2759"/>
<dbReference type="SUPFAM" id="SSF75553">
    <property type="entry name" value="Smc hinge domain"/>
    <property type="match status" value="1"/>
</dbReference>
<dbReference type="FunFam" id="1.20.1060.20:FF:000005">
    <property type="entry name" value="Structural maintenance of chromosomes 2"/>
    <property type="match status" value="1"/>
</dbReference>
<dbReference type="GO" id="GO:0016887">
    <property type="term" value="F:ATP hydrolysis activity"/>
    <property type="evidence" value="ECO:0007669"/>
    <property type="project" value="InterPro"/>
</dbReference>
<evidence type="ECO:0000256" key="10">
    <source>
        <dbReference type="ARBA" id="ARBA00023067"/>
    </source>
</evidence>
<dbReference type="Proteomes" id="UP000190648">
    <property type="component" value="Unassembled WGS sequence"/>
</dbReference>
<keyword evidence="19" id="KW-1185">Reference proteome</keyword>
<dbReference type="SUPFAM" id="SSF52540">
    <property type="entry name" value="P-loop containing nucleoside triphosphate hydrolases"/>
    <property type="match status" value="1"/>
</dbReference>
<dbReference type="Gene3D" id="1.20.1060.20">
    <property type="match status" value="1"/>
</dbReference>